<protein>
    <submittedName>
        <fullName evidence="1">Uncharacterized protein</fullName>
    </submittedName>
</protein>
<dbReference type="EMBL" id="JACJIA010000018">
    <property type="protein sequence ID" value="MBA8956767.1"/>
    <property type="molecule type" value="Genomic_DNA"/>
</dbReference>
<organism evidence="1 2">
    <name type="scientific">Actinomadura namibiensis</name>
    <dbReference type="NCBI Taxonomy" id="182080"/>
    <lineage>
        <taxon>Bacteria</taxon>
        <taxon>Bacillati</taxon>
        <taxon>Actinomycetota</taxon>
        <taxon>Actinomycetes</taxon>
        <taxon>Streptosporangiales</taxon>
        <taxon>Thermomonosporaceae</taxon>
        <taxon>Actinomadura</taxon>
    </lineage>
</organism>
<comment type="caution">
    <text evidence="1">The sequence shown here is derived from an EMBL/GenBank/DDBJ whole genome shotgun (WGS) entry which is preliminary data.</text>
</comment>
<proteinExistence type="predicted"/>
<gene>
    <name evidence="1" type="ORF">HNR61_008457</name>
</gene>
<evidence type="ECO:0000313" key="2">
    <source>
        <dbReference type="Proteomes" id="UP000572680"/>
    </source>
</evidence>
<evidence type="ECO:0000313" key="1">
    <source>
        <dbReference type="EMBL" id="MBA8956767.1"/>
    </source>
</evidence>
<keyword evidence="2" id="KW-1185">Reference proteome</keyword>
<sequence>MKTNLDALVTALYVHLDDHVLPTRRRGRGRG</sequence>
<dbReference type="Proteomes" id="UP000572680">
    <property type="component" value="Unassembled WGS sequence"/>
</dbReference>
<accession>A0A7W3LYY9</accession>
<reference evidence="1 2" key="1">
    <citation type="submission" date="2020-08" db="EMBL/GenBank/DDBJ databases">
        <title>Genomic Encyclopedia of Type Strains, Phase IV (KMG-IV): sequencing the most valuable type-strain genomes for metagenomic binning, comparative biology and taxonomic classification.</title>
        <authorList>
            <person name="Goeker M."/>
        </authorList>
    </citation>
    <scope>NUCLEOTIDE SEQUENCE [LARGE SCALE GENOMIC DNA]</scope>
    <source>
        <strain evidence="1 2">DSM 44197</strain>
    </source>
</reference>
<dbReference type="AlphaFoldDB" id="A0A7W3LYY9"/>
<name>A0A7W3LYY9_ACTNM</name>